<dbReference type="OrthoDB" id="6363283at2"/>
<dbReference type="Gene3D" id="3.90.320.10">
    <property type="match status" value="1"/>
</dbReference>
<dbReference type="EMBL" id="PQGG01000038">
    <property type="protein sequence ID" value="POP51588.1"/>
    <property type="molecule type" value="Genomic_DNA"/>
</dbReference>
<comment type="caution">
    <text evidence="1">The sequence shown here is derived from an EMBL/GenBank/DDBJ whole genome shotgun (WGS) entry which is preliminary data.</text>
</comment>
<evidence type="ECO:0000313" key="1">
    <source>
        <dbReference type="EMBL" id="POP51588.1"/>
    </source>
</evidence>
<gene>
    <name evidence="1" type="ORF">C0068_16370</name>
</gene>
<name>A0A2S4HCA0_9GAMM</name>
<evidence type="ECO:0008006" key="3">
    <source>
        <dbReference type="Google" id="ProtNLM"/>
    </source>
</evidence>
<dbReference type="AlphaFoldDB" id="A0A2S4HCA0"/>
<accession>A0A2S4HCA0</accession>
<proteinExistence type="predicted"/>
<reference evidence="1" key="1">
    <citation type="submission" date="2018-01" db="EMBL/GenBank/DDBJ databases">
        <authorList>
            <person name="Yu X.-D."/>
        </authorList>
    </citation>
    <scope>NUCLEOTIDE SEQUENCE</scope>
    <source>
        <strain evidence="1">ZX-21</strain>
    </source>
</reference>
<protein>
    <recommendedName>
        <fullName evidence="3">PD-(D/E)XK endonuclease-like domain-containing protein</fullName>
    </recommendedName>
</protein>
<organism evidence="1 2">
    <name type="scientific">Zhongshania marina</name>
    <dbReference type="NCBI Taxonomy" id="2304603"/>
    <lineage>
        <taxon>Bacteria</taxon>
        <taxon>Pseudomonadati</taxon>
        <taxon>Pseudomonadota</taxon>
        <taxon>Gammaproteobacteria</taxon>
        <taxon>Cellvibrionales</taxon>
        <taxon>Spongiibacteraceae</taxon>
        <taxon>Zhongshania</taxon>
    </lineage>
</organism>
<sequence length="163" mass="18425">MIGYLVFGLLAVIALLLLFHIFRSKEQGDISGKLIWTDYGIKTKPFYHSEFLVFGKPDLMYKVRRGVKAVEYKHRMGPVFDSDIAQALAAALAARGSGYRVIEVLVKTRSTELSIDLRESDSAVYRKLQGYVLLVRQAKDGRAMQKKPEARKCRSCAYREACA</sequence>
<dbReference type="InterPro" id="IPR011604">
    <property type="entry name" value="PDDEXK-like_dom_sf"/>
</dbReference>
<evidence type="ECO:0000313" key="2">
    <source>
        <dbReference type="Proteomes" id="UP000237222"/>
    </source>
</evidence>
<dbReference type="Proteomes" id="UP000237222">
    <property type="component" value="Unassembled WGS sequence"/>
</dbReference>